<feature type="compositionally biased region" description="Polar residues" evidence="5">
    <location>
        <begin position="408"/>
        <end position="435"/>
    </location>
</feature>
<dbReference type="SUPFAM" id="SSF56104">
    <property type="entry name" value="SAICAR synthase-like"/>
    <property type="match status" value="1"/>
</dbReference>
<feature type="compositionally biased region" description="Low complexity" evidence="5">
    <location>
        <begin position="599"/>
        <end position="612"/>
    </location>
</feature>
<feature type="region of interest" description="Disordered" evidence="5">
    <location>
        <begin position="760"/>
        <end position="796"/>
    </location>
</feature>
<protein>
    <recommendedName>
        <fullName evidence="4">Kinase</fullName>
        <ecNumber evidence="4">2.7.-.-</ecNumber>
    </recommendedName>
</protein>
<dbReference type="GO" id="GO:0008440">
    <property type="term" value="F:inositol-1,4,5-trisphosphate 3-kinase activity"/>
    <property type="evidence" value="ECO:0007669"/>
    <property type="project" value="TreeGrafter"/>
</dbReference>
<feature type="region of interest" description="Disordered" evidence="5">
    <location>
        <begin position="504"/>
        <end position="547"/>
    </location>
</feature>
<dbReference type="GO" id="GO:0005737">
    <property type="term" value="C:cytoplasm"/>
    <property type="evidence" value="ECO:0007669"/>
    <property type="project" value="TreeGrafter"/>
</dbReference>
<evidence type="ECO:0000313" key="7">
    <source>
        <dbReference type="Proteomes" id="UP000186136"/>
    </source>
</evidence>
<dbReference type="InterPro" id="IPR005522">
    <property type="entry name" value="IPK"/>
</dbReference>
<dbReference type="AlphaFoldDB" id="A0A1Q2YHC4"/>
<proteinExistence type="inferred from homology"/>
<feature type="compositionally biased region" description="Polar residues" evidence="5">
    <location>
        <begin position="69"/>
        <end position="84"/>
    </location>
</feature>
<evidence type="ECO:0000256" key="1">
    <source>
        <dbReference type="ARBA" id="ARBA00007374"/>
    </source>
</evidence>
<feature type="compositionally biased region" description="Polar residues" evidence="5">
    <location>
        <begin position="443"/>
        <end position="469"/>
    </location>
</feature>
<evidence type="ECO:0000313" key="6">
    <source>
        <dbReference type="EMBL" id="GAV28947.1"/>
    </source>
</evidence>
<feature type="region of interest" description="Disordered" evidence="5">
    <location>
        <begin position="65"/>
        <end position="132"/>
    </location>
</feature>
<feature type="compositionally biased region" description="Polar residues" evidence="5">
    <location>
        <begin position="767"/>
        <end position="784"/>
    </location>
</feature>
<comment type="similarity">
    <text evidence="1 4">Belongs to the inositol phosphokinase (IPK) family.</text>
</comment>
<evidence type="ECO:0000256" key="2">
    <source>
        <dbReference type="ARBA" id="ARBA00022679"/>
    </source>
</evidence>
<feature type="compositionally biased region" description="Basic and acidic residues" evidence="5">
    <location>
        <begin position="785"/>
        <end position="795"/>
    </location>
</feature>
<keyword evidence="2 4" id="KW-0808">Transferase</keyword>
<evidence type="ECO:0000256" key="3">
    <source>
        <dbReference type="ARBA" id="ARBA00022777"/>
    </source>
</evidence>
<keyword evidence="7" id="KW-1185">Reference proteome</keyword>
<evidence type="ECO:0000256" key="4">
    <source>
        <dbReference type="RuleBase" id="RU363090"/>
    </source>
</evidence>
<name>A0A1Q2YHC4_9ASCO</name>
<dbReference type="PANTHER" id="PTHR12400:SF21">
    <property type="entry name" value="KINASE"/>
    <property type="match status" value="1"/>
</dbReference>
<feature type="compositionally biased region" description="Polar residues" evidence="5">
    <location>
        <begin position="509"/>
        <end position="521"/>
    </location>
</feature>
<dbReference type="GO" id="GO:0046854">
    <property type="term" value="P:phosphatidylinositol phosphate biosynthetic process"/>
    <property type="evidence" value="ECO:0007669"/>
    <property type="project" value="TreeGrafter"/>
</dbReference>
<organism evidence="6 7">
    <name type="scientific">Pichia membranifaciens</name>
    <dbReference type="NCBI Taxonomy" id="4926"/>
    <lineage>
        <taxon>Eukaryota</taxon>
        <taxon>Fungi</taxon>
        <taxon>Dikarya</taxon>
        <taxon>Ascomycota</taxon>
        <taxon>Saccharomycotina</taxon>
        <taxon>Pichiomycetes</taxon>
        <taxon>Pichiales</taxon>
        <taxon>Pichiaceae</taxon>
        <taxon>Pichia</taxon>
    </lineage>
</organism>
<dbReference type="EC" id="2.7.-.-" evidence="4"/>
<comment type="caution">
    <text evidence="6">The sequence shown here is derived from an EMBL/GenBank/DDBJ whole genome shotgun (WGS) entry which is preliminary data.</text>
</comment>
<dbReference type="PANTHER" id="PTHR12400">
    <property type="entry name" value="INOSITOL POLYPHOSPHATE KINASE"/>
    <property type="match status" value="1"/>
</dbReference>
<dbReference type="GO" id="GO:0032958">
    <property type="term" value="P:inositol phosphate biosynthetic process"/>
    <property type="evidence" value="ECO:0007669"/>
    <property type="project" value="InterPro"/>
</dbReference>
<evidence type="ECO:0000256" key="5">
    <source>
        <dbReference type="SAM" id="MobiDB-lite"/>
    </source>
</evidence>
<feature type="compositionally biased region" description="Polar residues" evidence="5">
    <location>
        <begin position="256"/>
        <end position="267"/>
    </location>
</feature>
<gene>
    <name evidence="6" type="ORF">PMKS-002425</name>
</gene>
<dbReference type="EMBL" id="BDGI01000092">
    <property type="protein sequence ID" value="GAV28947.1"/>
    <property type="molecule type" value="Genomic_DNA"/>
</dbReference>
<accession>A0A1Q2YHC4</accession>
<feature type="region of interest" description="Disordered" evidence="5">
    <location>
        <begin position="405"/>
        <end position="469"/>
    </location>
</feature>
<dbReference type="OrthoDB" id="2573163at2759"/>
<dbReference type="GO" id="GO:0000824">
    <property type="term" value="F:inositol-1,4,5,6-tetrakisphosphate 3-kinase activity"/>
    <property type="evidence" value="ECO:0007669"/>
    <property type="project" value="TreeGrafter"/>
</dbReference>
<dbReference type="Pfam" id="PF03770">
    <property type="entry name" value="IPK"/>
    <property type="match status" value="1"/>
</dbReference>
<feature type="compositionally biased region" description="Basic and acidic residues" evidence="5">
    <location>
        <begin position="230"/>
        <end position="255"/>
    </location>
</feature>
<dbReference type="Gene3D" id="3.30.470.160">
    <property type="entry name" value="Inositol polyphosphate kinase"/>
    <property type="match status" value="1"/>
</dbReference>
<dbReference type="InterPro" id="IPR038286">
    <property type="entry name" value="IPK_sf"/>
</dbReference>
<reference evidence="6 7" key="1">
    <citation type="submission" date="2016-08" db="EMBL/GenBank/DDBJ databases">
        <title>Whole genome shotgun sequence of Pichia membranifaciens KS47-1.</title>
        <authorList>
            <person name="Konishi M."/>
            <person name="Ishida M."/>
            <person name="Arakawa T."/>
            <person name="Kato Y."/>
            <person name="Horiuchi J."/>
        </authorList>
    </citation>
    <scope>NUCLEOTIDE SEQUENCE [LARGE SCALE GENOMIC DNA]</scope>
    <source>
        <strain evidence="6 7">KS47-1</strain>
    </source>
</reference>
<dbReference type="Proteomes" id="UP000186136">
    <property type="component" value="Unassembled WGS sequence"/>
</dbReference>
<feature type="region of interest" description="Disordered" evidence="5">
    <location>
        <begin position="230"/>
        <end position="268"/>
    </location>
</feature>
<dbReference type="GO" id="GO:0005634">
    <property type="term" value="C:nucleus"/>
    <property type="evidence" value="ECO:0007669"/>
    <property type="project" value="TreeGrafter"/>
</dbReference>
<sequence>MTDHTGETPPNTRADLTKAQLLCDTVPNATSNDSISSTKVTTKVVNNMAGRKAAKSLRLFRGSIAEPNSDASDNTNYHDSSVSTHNHHQHREISIELNHPCTLKEKKSNQVITDSPSPRKRSNDQNQTPPAIPEISAGLYINSQIPSNIESSSHQHSNSTDTHNVITLKDQAPQTSAQPLLPLLEPVSSAIYFPHAAPNDSSNASPEHLTAEAEFDHPENEEIVGDMEGISEKSEESSTHKDSLKGTEEKTKETVMQESKGTGSRVLNSIEDHSCGELDRSSQKAASVDITLKPSHSEIMKCTSFTTAFSTSPDYSDERFVEKNPDDEIKYPLAVELQPFKNKVGGHTAIFKFSHRAVCKALVNRENTWYENIEILHPELLKFMPRYIGVLNVRYSTILDDSGEDMSPSHNASFETSLAGNLPNNEPSAESGQMRNEQDSNKTQRNITQNDNTTGNDKDTPNSVAKKNSLSKLNEDYEFPEVVLEDNIHIVPQSFWSHYTSPKTEHSEMVNSGNASQNFSFVSPLEKPPTLSSPVVQNDNQTGSTSVNTKLKELVLSEVFAPIRDYTKKARDNRKYSHYSNNPRDRRSSFQSDLAAEGSKSPFSPSSATPASAKYKNYDANSGTLFSELSINTLPRFHRYSTNSMTTSPTSKNEKSRFGKVFCNSIIEGSPTEVLEDEDTSIIGPSSVQSDDIKLHRNFRNDSSTTEQEMKFPDRETFMSNLKKLSRNKESEEVAIVDEEDADNFNESDIFDMEGVKDPVEHKHPLTDTNNECNQSDLETQSNEQENKLAQEGPHKHTLRKHTRFERFILLEDLTTGMKYPCVLDLKMGTRQYGVEAKPSKKASQRKKCYQTTSRELGTRICGMQVWDAKKSEFINRDKYFGRRVKVGYQFFLSLSRFLYDGESIFSVVKHLPKLIEDMKELVDTFENLIDYRLYGSSILLMYDSELDRKKRNESTIIVRLIDFAQCVIGGSEFSDKTTFPPVHKGAPDVGYIRGLKSLIYYFGVMFKEFTGGHDYAGFAEAWEIIGRLDREGVFDCNCQWLDEFDNGGSQCPFEFKPVPVYTGFYDDVSE</sequence>
<feature type="compositionally biased region" description="Polar residues" evidence="5">
    <location>
        <begin position="530"/>
        <end position="547"/>
    </location>
</feature>
<keyword evidence="3 4" id="KW-0418">Kinase</keyword>
<feature type="region of interest" description="Disordered" evidence="5">
    <location>
        <begin position="572"/>
        <end position="612"/>
    </location>
</feature>